<keyword evidence="1" id="KW-0472">Membrane</keyword>
<sequence length="307" mass="33929">MTGLGEGKIVFSLVRWPTGPLVCLWAHLPVNGFSSPLVPLSHSPSLSDRWLFSALITSPPGPPRPETFTYLKEWKSRQIEMSFVAQRRNSSTTLLSKLEHRLPFVFRYGAISVFHPILACLSNHATLSHCRNHLVGILFAVLLILSHFGAAFHVSYGREMGPGVLGFIQRSHAERRHGNNRRECKTRYVFQGLPVLKVNQIEAPSWSSHLGLPSCPLADQLRASDEDAKPSECRATKTSQYVCIRSALLKPINAMKHSSSSREWIKLRGHNSSAAGEAGLLPELSDGTNFRRLQSRLSAASGTESAS</sequence>
<keyword evidence="1" id="KW-1133">Transmembrane helix</keyword>
<dbReference type="Proteomes" id="UP000784294">
    <property type="component" value="Unassembled WGS sequence"/>
</dbReference>
<feature type="transmembrane region" description="Helical" evidence="1">
    <location>
        <begin position="105"/>
        <end position="127"/>
    </location>
</feature>
<protein>
    <submittedName>
        <fullName evidence="2">Uncharacterized protein</fullName>
    </submittedName>
</protein>
<feature type="transmembrane region" description="Helical" evidence="1">
    <location>
        <begin position="133"/>
        <end position="152"/>
    </location>
</feature>
<keyword evidence="3" id="KW-1185">Reference proteome</keyword>
<name>A0A448WQP4_9PLAT</name>
<dbReference type="AlphaFoldDB" id="A0A448WQP4"/>
<proteinExistence type="predicted"/>
<accession>A0A448WQP4</accession>
<dbReference type="EMBL" id="CAAALY010034088">
    <property type="protein sequence ID" value="VEL17767.1"/>
    <property type="molecule type" value="Genomic_DNA"/>
</dbReference>
<evidence type="ECO:0000313" key="3">
    <source>
        <dbReference type="Proteomes" id="UP000784294"/>
    </source>
</evidence>
<keyword evidence="1" id="KW-0812">Transmembrane</keyword>
<organism evidence="2 3">
    <name type="scientific">Protopolystoma xenopodis</name>
    <dbReference type="NCBI Taxonomy" id="117903"/>
    <lineage>
        <taxon>Eukaryota</taxon>
        <taxon>Metazoa</taxon>
        <taxon>Spiralia</taxon>
        <taxon>Lophotrochozoa</taxon>
        <taxon>Platyhelminthes</taxon>
        <taxon>Monogenea</taxon>
        <taxon>Polyopisthocotylea</taxon>
        <taxon>Polystomatidea</taxon>
        <taxon>Polystomatidae</taxon>
        <taxon>Protopolystoma</taxon>
    </lineage>
</organism>
<gene>
    <name evidence="2" type="ORF">PXEA_LOCUS11207</name>
</gene>
<reference evidence="2" key="1">
    <citation type="submission" date="2018-11" db="EMBL/GenBank/DDBJ databases">
        <authorList>
            <consortium name="Pathogen Informatics"/>
        </authorList>
    </citation>
    <scope>NUCLEOTIDE SEQUENCE</scope>
</reference>
<comment type="caution">
    <text evidence="2">The sequence shown here is derived from an EMBL/GenBank/DDBJ whole genome shotgun (WGS) entry which is preliminary data.</text>
</comment>
<evidence type="ECO:0000256" key="1">
    <source>
        <dbReference type="SAM" id="Phobius"/>
    </source>
</evidence>
<evidence type="ECO:0000313" key="2">
    <source>
        <dbReference type="EMBL" id="VEL17767.1"/>
    </source>
</evidence>